<dbReference type="Pfam" id="PF14285">
    <property type="entry name" value="DUF4367"/>
    <property type="match status" value="1"/>
</dbReference>
<dbReference type="EMBL" id="VTER01000007">
    <property type="protein sequence ID" value="TYS47032.1"/>
    <property type="molecule type" value="Genomic_DNA"/>
</dbReference>
<gene>
    <name evidence="3" type="ORF">FZD51_16365</name>
</gene>
<proteinExistence type="predicted"/>
<protein>
    <submittedName>
        <fullName evidence="3">DUF4367 domain-containing protein</fullName>
    </submittedName>
</protein>
<evidence type="ECO:0000313" key="4">
    <source>
        <dbReference type="Proteomes" id="UP000322139"/>
    </source>
</evidence>
<evidence type="ECO:0000313" key="3">
    <source>
        <dbReference type="EMBL" id="TYS47032.1"/>
    </source>
</evidence>
<feature type="domain" description="DUF4367" evidence="2">
    <location>
        <begin position="93"/>
        <end position="194"/>
    </location>
</feature>
<dbReference type="InterPro" id="IPR025377">
    <property type="entry name" value="DUF4367"/>
</dbReference>
<feature type="compositionally biased region" description="Acidic residues" evidence="1">
    <location>
        <begin position="251"/>
        <end position="276"/>
    </location>
</feature>
<evidence type="ECO:0000256" key="1">
    <source>
        <dbReference type="SAM" id="MobiDB-lite"/>
    </source>
</evidence>
<accession>A0A5D4RBT4</accession>
<name>A0A5D4RBT4_9BACI</name>
<organism evidence="3 4">
    <name type="scientific">Bacillus infantis</name>
    <dbReference type="NCBI Taxonomy" id="324767"/>
    <lineage>
        <taxon>Bacteria</taxon>
        <taxon>Bacillati</taxon>
        <taxon>Bacillota</taxon>
        <taxon>Bacilli</taxon>
        <taxon>Bacillales</taxon>
        <taxon>Bacillaceae</taxon>
        <taxon>Bacillus</taxon>
    </lineage>
</organism>
<evidence type="ECO:0000259" key="2">
    <source>
        <dbReference type="Pfam" id="PF14285"/>
    </source>
</evidence>
<dbReference type="AlphaFoldDB" id="A0A5D4RBT4"/>
<reference evidence="3 4" key="1">
    <citation type="submission" date="2019-08" db="EMBL/GenBank/DDBJ databases">
        <title>Bacillus genomes from the desert of Cuatro Cienegas, Coahuila.</title>
        <authorList>
            <person name="Olmedo-Alvarez G."/>
        </authorList>
    </citation>
    <scope>NUCLEOTIDE SEQUENCE [LARGE SCALE GENOMIC DNA]</scope>
    <source>
        <strain evidence="3 4">CH446_14T</strain>
    </source>
</reference>
<sequence length="410" mass="47154">MEKELEEVKDQKHSGKLAEFRFTPDMKANVMRTISQKETRTAQRHSRKKTGKWVPVMLTAVFLAASSAGVYSLVNQQEEDQQQTAEKKPELITPPYIPENYVFKHMHTVGELYEHIFTDSANEQNTFSYQMRKELSDDQQSGSDLMLADNLTGTYYQGEDGQSYIIWEAEGFYQVVEKQGDLKEEELFKIADSILEAKGYNSLLLENTEDTEKQEDTETEAPDNQPDQNENNEPEENTEQDPEQNNPPPTEETEEEQEEQPEANEPEDNQQEEEPVEQGGLSKAEASGLSASSMTLFDQQLKKFDANLKHPNFKTEEEFYTEFSSIMTKQLAKKRFGYIVEEKADGLYLVATEGPIFLDTSQPYELKQTSPSEYKITQKHKSDLHGVLTIVITISQVENKWIMTDFEHQY</sequence>
<feature type="compositionally biased region" description="Acidic residues" evidence="1">
    <location>
        <begin position="230"/>
        <end position="242"/>
    </location>
</feature>
<comment type="caution">
    <text evidence="3">The sequence shown here is derived from an EMBL/GenBank/DDBJ whole genome shotgun (WGS) entry which is preliminary data.</text>
</comment>
<feature type="region of interest" description="Disordered" evidence="1">
    <location>
        <begin position="209"/>
        <end position="287"/>
    </location>
</feature>
<dbReference type="Proteomes" id="UP000322139">
    <property type="component" value="Unassembled WGS sequence"/>
</dbReference>
<dbReference type="RefSeq" id="WP_148975733.1">
    <property type="nucleotide sequence ID" value="NZ_VTER01000007.1"/>
</dbReference>